<dbReference type="AlphaFoldDB" id="V4HRG6"/>
<keyword evidence="4" id="KW-0812">Transmembrane</keyword>
<protein>
    <submittedName>
        <fullName evidence="6">Aspartyl/asparaginyl beta-hydroxylase related dioxygenase</fullName>
    </submittedName>
</protein>
<feature type="transmembrane region" description="Helical" evidence="4">
    <location>
        <begin position="297"/>
        <end position="318"/>
    </location>
</feature>
<evidence type="ECO:0000313" key="7">
    <source>
        <dbReference type="Proteomes" id="UP000017820"/>
    </source>
</evidence>
<accession>V4HRG6</accession>
<evidence type="ECO:0000256" key="4">
    <source>
        <dbReference type="SAM" id="Phobius"/>
    </source>
</evidence>
<dbReference type="InterPro" id="IPR051821">
    <property type="entry name" value="Asp/Asn_beta-hydroxylase"/>
</dbReference>
<evidence type="ECO:0000259" key="5">
    <source>
        <dbReference type="Pfam" id="PF05118"/>
    </source>
</evidence>
<dbReference type="InterPro" id="IPR027443">
    <property type="entry name" value="IPNS-like_sf"/>
</dbReference>
<sequence length="322" mass="37280">MISFYILILIMSFTTLSILYVYKFRGQARFVSFVEYLRKGWPIFAPLNVLLYLSTKRGARSAFVDPSQFKGLAELQDNWQEISKEVNKLYHLGYFEKTTSKDNLSFYDVGFRTFYKYGWSKFYCTWYGTTLNSAKDLCPNTIKLLEQIPSVNGAMFTILPAGSKLTRHLDPIACSFRYHLALDTPNSPDCFINVDGKKQVWRNGEAFIFDETYLHFVENNTDKPRLILMCDIERPLGLFGRVFNRLYKKLVRMMLVPNLPGDQAGAVNGLFSKIAPILNRAKRLKQTNKKIYYPIKWAFNTLLIVILMALIYASLTLLETVF</sequence>
<keyword evidence="2 6" id="KW-0223">Dioxygenase</keyword>
<feature type="domain" description="Aspartyl/asparaginy/proline hydroxylase" evidence="5">
    <location>
        <begin position="77"/>
        <end position="235"/>
    </location>
</feature>
<dbReference type="SUPFAM" id="SSF51197">
    <property type="entry name" value="Clavaminate synthase-like"/>
    <property type="match status" value="1"/>
</dbReference>
<keyword evidence="4" id="KW-1133">Transmembrane helix</keyword>
<evidence type="ECO:0000256" key="1">
    <source>
        <dbReference type="ARBA" id="ARBA00007730"/>
    </source>
</evidence>
<proteinExistence type="inferred from homology"/>
<dbReference type="Pfam" id="PF05118">
    <property type="entry name" value="Asp_Arg_Hydrox"/>
    <property type="match status" value="1"/>
</dbReference>
<dbReference type="GO" id="GO:0051213">
    <property type="term" value="F:dioxygenase activity"/>
    <property type="evidence" value="ECO:0007669"/>
    <property type="project" value="UniProtKB-KW"/>
</dbReference>
<gene>
    <name evidence="6" type="ORF">PL2TA16_03258</name>
</gene>
<reference evidence="6 7" key="1">
    <citation type="submission" date="2013-07" db="EMBL/GenBank/DDBJ databases">
        <title>Draft genome sequence of Pseudoalteromonas luteoviolacea 2ta16.</title>
        <authorList>
            <person name="Allen E.E."/>
            <person name="Azam F."/>
            <person name="Podell S."/>
        </authorList>
    </citation>
    <scope>NUCLEOTIDE SEQUENCE [LARGE SCALE GENOMIC DNA]</scope>
    <source>
        <strain evidence="6 7">2ta16</strain>
    </source>
</reference>
<feature type="transmembrane region" description="Helical" evidence="4">
    <location>
        <begin position="6"/>
        <end position="22"/>
    </location>
</feature>
<organism evidence="6 7">
    <name type="scientific">Pseudoalteromonas luteoviolacea (strain 2ta16)</name>
    <dbReference type="NCBI Taxonomy" id="1353533"/>
    <lineage>
        <taxon>Bacteria</taxon>
        <taxon>Pseudomonadati</taxon>
        <taxon>Pseudomonadota</taxon>
        <taxon>Gammaproteobacteria</taxon>
        <taxon>Alteromonadales</taxon>
        <taxon>Pseudoalteromonadaceae</taxon>
        <taxon>Pseudoalteromonas</taxon>
    </lineage>
</organism>
<evidence type="ECO:0000313" key="6">
    <source>
        <dbReference type="EMBL" id="ESP93405.1"/>
    </source>
</evidence>
<name>V4HRG6_PSEL2</name>
<comment type="caution">
    <text evidence="6">The sequence shown here is derived from an EMBL/GenBank/DDBJ whole genome shotgun (WGS) entry which is preliminary data.</text>
</comment>
<dbReference type="PANTHER" id="PTHR46332">
    <property type="entry name" value="ASPARTATE BETA-HYDROXYLASE DOMAIN-CONTAINING PROTEIN 2"/>
    <property type="match status" value="1"/>
</dbReference>
<dbReference type="Proteomes" id="UP000017820">
    <property type="component" value="Unassembled WGS sequence"/>
</dbReference>
<keyword evidence="4" id="KW-0472">Membrane</keyword>
<dbReference type="Gene3D" id="2.60.120.330">
    <property type="entry name" value="B-lactam Antibiotic, Isopenicillin N Synthase, Chain"/>
    <property type="match status" value="1"/>
</dbReference>
<evidence type="ECO:0000256" key="3">
    <source>
        <dbReference type="ARBA" id="ARBA00023002"/>
    </source>
</evidence>
<evidence type="ECO:0000256" key="2">
    <source>
        <dbReference type="ARBA" id="ARBA00022964"/>
    </source>
</evidence>
<dbReference type="PATRIC" id="fig|1353533.3.peg.2217"/>
<keyword evidence="3" id="KW-0560">Oxidoreductase</keyword>
<dbReference type="EMBL" id="AUSV01000036">
    <property type="protein sequence ID" value="ESP93405.1"/>
    <property type="molecule type" value="Genomic_DNA"/>
</dbReference>
<comment type="similarity">
    <text evidence="1">Belongs to the aspartyl/asparaginyl beta-hydroxylase family.</text>
</comment>
<dbReference type="PANTHER" id="PTHR46332:SF5">
    <property type="entry name" value="ASPARTATE BETA-HYDROXYLASE DOMAIN CONTAINING 2"/>
    <property type="match status" value="1"/>
</dbReference>
<dbReference type="InterPro" id="IPR007803">
    <property type="entry name" value="Asp/Arg/Pro-Hydrxlase"/>
</dbReference>